<evidence type="ECO:0000313" key="2">
    <source>
        <dbReference type="EMBL" id="MDR6767422.1"/>
    </source>
</evidence>
<dbReference type="Proteomes" id="UP001249076">
    <property type="component" value="Unassembled WGS sequence"/>
</dbReference>
<sequence length="432" mass="47935">MPPAAPRRRRSTMLTVLLTALATGALVLLALNFTAGEKKVQQQLPRLYSTAHPQFERALGSLLGPGIVGGNAVTELINGDQIFPPMLAAIKSAQKSVTFETYIYWSGDIGKQFADALSERARAGVPVHVLLDWVGSAKMEESYLAEMKEAGVQIEKFHKPHWYNLARLNNRTHRKLLVVDGQVGFTGGVGIAPAWTGNAQDPEHWRDSHYLVRGPAVAQMQATFLDNWLKVTGKVLHGEAYFPAIASAGGQKAQMFSSSPSSGSESMQLMYHLAITAAERSIDLSVAYFVPDDLTRKLLMDALARGVRVRLVTPGEHTDTETVKAASRATWGQLLQAGAEIYEYGPTMYHCKVMIVDQLLVSVGSTNFDNRSFRLNDEANLNVYDATFAQRQTQVFEDDIQRSRRVTYEAWLERPWSEKLHEKMTGLLRSQL</sequence>
<dbReference type="PANTHER" id="PTHR21248:SF22">
    <property type="entry name" value="PHOSPHOLIPASE D"/>
    <property type="match status" value="1"/>
</dbReference>
<dbReference type="Pfam" id="PF13091">
    <property type="entry name" value="PLDc_2"/>
    <property type="match status" value="2"/>
</dbReference>
<keyword evidence="2" id="KW-0808">Transferase</keyword>
<evidence type="ECO:0000259" key="1">
    <source>
        <dbReference type="PROSITE" id="PS50035"/>
    </source>
</evidence>
<protein>
    <submittedName>
        <fullName evidence="2">Cardiolipin synthase</fullName>
        <ecNumber evidence="2">2.7.8.-</ecNumber>
    </submittedName>
</protein>
<comment type="caution">
    <text evidence="2">The sequence shown here is derived from an EMBL/GenBank/DDBJ whole genome shotgun (WGS) entry which is preliminary data.</text>
</comment>
<feature type="domain" description="PLD phosphodiesterase" evidence="1">
    <location>
        <begin position="168"/>
        <end position="195"/>
    </location>
</feature>
<dbReference type="GO" id="GO:0008808">
    <property type="term" value="F:cardiolipin synthase activity"/>
    <property type="evidence" value="ECO:0007669"/>
    <property type="project" value="TreeGrafter"/>
</dbReference>
<dbReference type="InterPro" id="IPR025202">
    <property type="entry name" value="PLD-like_dom"/>
</dbReference>
<accession>A0AAJ2BS01</accession>
<proteinExistence type="predicted"/>
<dbReference type="PROSITE" id="PS50035">
    <property type="entry name" value="PLD"/>
    <property type="match status" value="2"/>
</dbReference>
<dbReference type="CDD" id="cd09159">
    <property type="entry name" value="PLDc_ybhO_like_2"/>
    <property type="match status" value="1"/>
</dbReference>
<dbReference type="Proteomes" id="UP001253458">
    <property type="component" value="Unassembled WGS sequence"/>
</dbReference>
<reference evidence="2 4" key="1">
    <citation type="submission" date="2023-07" db="EMBL/GenBank/DDBJ databases">
        <title>Sorghum-associated microbial communities from plants grown in Nebraska, USA.</title>
        <authorList>
            <person name="Schachtman D."/>
        </authorList>
    </citation>
    <scope>NUCLEOTIDE SEQUENCE</scope>
    <source>
        <strain evidence="3 4">BE105</strain>
        <strain evidence="2">BE69</strain>
    </source>
</reference>
<dbReference type="GO" id="GO:0032049">
    <property type="term" value="P:cardiolipin biosynthetic process"/>
    <property type="evidence" value="ECO:0007669"/>
    <property type="project" value="UniProtKB-ARBA"/>
</dbReference>
<evidence type="ECO:0000313" key="4">
    <source>
        <dbReference type="Proteomes" id="UP001249076"/>
    </source>
</evidence>
<dbReference type="Gene3D" id="3.30.870.10">
    <property type="entry name" value="Endonuclease Chain A"/>
    <property type="match status" value="2"/>
</dbReference>
<evidence type="ECO:0000313" key="3">
    <source>
        <dbReference type="EMBL" id="MDR6838644.1"/>
    </source>
</evidence>
<dbReference type="EC" id="2.7.8.-" evidence="2"/>
<evidence type="ECO:0000313" key="5">
    <source>
        <dbReference type="Proteomes" id="UP001253458"/>
    </source>
</evidence>
<dbReference type="GO" id="GO:0016020">
    <property type="term" value="C:membrane"/>
    <property type="evidence" value="ECO:0007669"/>
    <property type="project" value="TreeGrafter"/>
</dbReference>
<dbReference type="EMBL" id="JAVDTL010000004">
    <property type="protein sequence ID" value="MDR6767422.1"/>
    <property type="molecule type" value="Genomic_DNA"/>
</dbReference>
<gene>
    <name evidence="2" type="ORF">J2W88_002703</name>
    <name evidence="3" type="ORF">J2W93_003491</name>
</gene>
<dbReference type="SUPFAM" id="SSF56024">
    <property type="entry name" value="Phospholipase D/nuclease"/>
    <property type="match status" value="2"/>
</dbReference>
<dbReference type="EMBL" id="JAVDTS010000005">
    <property type="protein sequence ID" value="MDR6838644.1"/>
    <property type="molecule type" value="Genomic_DNA"/>
</dbReference>
<keyword evidence="4" id="KW-1185">Reference proteome</keyword>
<dbReference type="PANTHER" id="PTHR21248">
    <property type="entry name" value="CARDIOLIPIN SYNTHASE"/>
    <property type="match status" value="1"/>
</dbReference>
<dbReference type="InterPro" id="IPR001736">
    <property type="entry name" value="PLipase_D/transphosphatidylase"/>
</dbReference>
<feature type="domain" description="PLD phosphodiesterase" evidence="1">
    <location>
        <begin position="345"/>
        <end position="372"/>
    </location>
</feature>
<organism evidence="2 5">
    <name type="scientific">Acidovorax delafieldii</name>
    <name type="common">Pseudomonas delafieldii</name>
    <dbReference type="NCBI Taxonomy" id="47920"/>
    <lineage>
        <taxon>Bacteria</taxon>
        <taxon>Pseudomonadati</taxon>
        <taxon>Pseudomonadota</taxon>
        <taxon>Betaproteobacteria</taxon>
        <taxon>Burkholderiales</taxon>
        <taxon>Comamonadaceae</taxon>
        <taxon>Acidovorax</taxon>
    </lineage>
</organism>
<dbReference type="CDD" id="cd09110">
    <property type="entry name" value="PLDc_CLS_1"/>
    <property type="match status" value="1"/>
</dbReference>
<dbReference type="SMART" id="SM00155">
    <property type="entry name" value="PLDc"/>
    <property type="match status" value="2"/>
</dbReference>
<name>A0AAJ2BS01_ACIDE</name>
<dbReference type="AlphaFoldDB" id="A0AAJ2BS01"/>